<evidence type="ECO:0000256" key="6">
    <source>
        <dbReference type="ARBA" id="ARBA00023136"/>
    </source>
</evidence>
<evidence type="ECO:0000256" key="3">
    <source>
        <dbReference type="ARBA" id="ARBA00022475"/>
    </source>
</evidence>
<reference evidence="10" key="1">
    <citation type="journal article" date="2019" name="Int. J. Syst. Evol. Microbiol.">
        <title>The Global Catalogue of Microorganisms (GCM) 10K type strain sequencing project: providing services to taxonomists for standard genome sequencing and annotation.</title>
        <authorList>
            <consortium name="The Broad Institute Genomics Platform"/>
            <consortium name="The Broad Institute Genome Sequencing Center for Infectious Disease"/>
            <person name="Wu L."/>
            <person name="Ma J."/>
        </authorList>
    </citation>
    <scope>NUCLEOTIDE SEQUENCE [LARGE SCALE GENOMIC DNA]</scope>
    <source>
        <strain evidence="10">JCM 12165</strain>
    </source>
</reference>
<feature type="transmembrane region" description="Helical" evidence="7">
    <location>
        <begin position="165"/>
        <end position="185"/>
    </location>
</feature>
<evidence type="ECO:0000256" key="4">
    <source>
        <dbReference type="ARBA" id="ARBA00022692"/>
    </source>
</evidence>
<feature type="transmembrane region" description="Helical" evidence="7">
    <location>
        <begin position="31"/>
        <end position="59"/>
    </location>
</feature>
<evidence type="ECO:0000313" key="10">
    <source>
        <dbReference type="Proteomes" id="UP001597145"/>
    </source>
</evidence>
<evidence type="ECO:0000256" key="5">
    <source>
        <dbReference type="ARBA" id="ARBA00022989"/>
    </source>
</evidence>
<evidence type="ECO:0000313" key="9">
    <source>
        <dbReference type="EMBL" id="MFD1534944.1"/>
    </source>
</evidence>
<comment type="caution">
    <text evidence="9">The sequence shown here is derived from an EMBL/GenBank/DDBJ whole genome shotgun (WGS) entry which is preliminary data.</text>
</comment>
<feature type="transmembrane region" description="Helical" evidence="7">
    <location>
        <begin position="92"/>
        <end position="113"/>
    </location>
</feature>
<dbReference type="InterPro" id="IPR000515">
    <property type="entry name" value="MetI-like"/>
</dbReference>
<keyword evidence="2 7" id="KW-0813">Transport</keyword>
<dbReference type="Gene3D" id="1.10.3720.10">
    <property type="entry name" value="MetI-like"/>
    <property type="match status" value="1"/>
</dbReference>
<dbReference type="Proteomes" id="UP001597145">
    <property type="component" value="Unassembled WGS sequence"/>
</dbReference>
<name>A0ABW4FXS7_9PSEU</name>
<dbReference type="InterPro" id="IPR051393">
    <property type="entry name" value="ABC_transporter_permease"/>
</dbReference>
<organism evidence="9 10">
    <name type="scientific">Pseudonocardia aurantiaca</name>
    <dbReference type="NCBI Taxonomy" id="75290"/>
    <lineage>
        <taxon>Bacteria</taxon>
        <taxon>Bacillati</taxon>
        <taxon>Actinomycetota</taxon>
        <taxon>Actinomycetes</taxon>
        <taxon>Pseudonocardiales</taxon>
        <taxon>Pseudonocardiaceae</taxon>
        <taxon>Pseudonocardia</taxon>
    </lineage>
</organism>
<keyword evidence="10" id="KW-1185">Reference proteome</keyword>
<feature type="transmembrane region" description="Helical" evidence="7">
    <location>
        <begin position="225"/>
        <end position="244"/>
    </location>
</feature>
<dbReference type="Pfam" id="PF00528">
    <property type="entry name" value="BPD_transp_1"/>
    <property type="match status" value="1"/>
</dbReference>
<feature type="transmembrane region" description="Helical" evidence="7">
    <location>
        <begin position="250"/>
        <end position="271"/>
    </location>
</feature>
<evidence type="ECO:0000256" key="1">
    <source>
        <dbReference type="ARBA" id="ARBA00004651"/>
    </source>
</evidence>
<dbReference type="PANTHER" id="PTHR30193">
    <property type="entry name" value="ABC TRANSPORTER PERMEASE PROTEIN"/>
    <property type="match status" value="1"/>
</dbReference>
<gene>
    <name evidence="9" type="ORF">ACFSCY_36585</name>
</gene>
<keyword evidence="6 7" id="KW-0472">Membrane</keyword>
<dbReference type="CDD" id="cd06261">
    <property type="entry name" value="TM_PBP2"/>
    <property type="match status" value="1"/>
</dbReference>
<keyword evidence="5 7" id="KW-1133">Transmembrane helix</keyword>
<dbReference type="EMBL" id="JBHUCP010000047">
    <property type="protein sequence ID" value="MFD1534944.1"/>
    <property type="molecule type" value="Genomic_DNA"/>
</dbReference>
<comment type="similarity">
    <text evidence="7">Belongs to the binding-protein-dependent transport system permease family.</text>
</comment>
<sequence>MTALSLNRTAGRVGADRRPLSTMQKRERRAAFLFLLPDSLGLLVFVVVPMFLAIGLAFFSLDGFGHLRFIGVDNYVRMAQDPQFWSSLRVTAVYVVVVVPVMFVVSLALAVLVKERFPGVGVVRSALFLPYVISLVVVGMIWQFMLTDKVGVVSRALAFVGLEGVSILGSPGLALAAVIAITIWFQMGYYMIMFLAGLQDIPGELYEVARVDGASAWQQFRGITLPLLAPTSFFVILTSTIAVVTGGLDLVYVLTQGGPASATSVLIFFVYEQAFLFGEYGYAAAIGSVLLVALLLWSALMFFLTHGGRFSHADD</sequence>
<comment type="subcellular location">
    <subcellularLocation>
        <location evidence="1 7">Cell membrane</location>
        <topology evidence="1 7">Multi-pass membrane protein</topology>
    </subcellularLocation>
</comment>
<keyword evidence="4 7" id="KW-0812">Transmembrane</keyword>
<accession>A0ABW4FXS7</accession>
<dbReference type="PANTHER" id="PTHR30193:SF41">
    <property type="entry name" value="DIACETYLCHITOBIOSE UPTAKE SYSTEM PERMEASE PROTEIN NGCF"/>
    <property type="match status" value="1"/>
</dbReference>
<protein>
    <submittedName>
        <fullName evidence="9">Carbohydrate ABC transporter permease</fullName>
    </submittedName>
</protein>
<evidence type="ECO:0000259" key="8">
    <source>
        <dbReference type="PROSITE" id="PS50928"/>
    </source>
</evidence>
<proteinExistence type="inferred from homology"/>
<evidence type="ECO:0000256" key="7">
    <source>
        <dbReference type="RuleBase" id="RU363032"/>
    </source>
</evidence>
<dbReference type="SUPFAM" id="SSF161098">
    <property type="entry name" value="MetI-like"/>
    <property type="match status" value="1"/>
</dbReference>
<dbReference type="InterPro" id="IPR035906">
    <property type="entry name" value="MetI-like_sf"/>
</dbReference>
<keyword evidence="3" id="KW-1003">Cell membrane</keyword>
<feature type="transmembrane region" description="Helical" evidence="7">
    <location>
        <begin position="283"/>
        <end position="304"/>
    </location>
</feature>
<dbReference type="RefSeq" id="WP_343982634.1">
    <property type="nucleotide sequence ID" value="NZ_BAAAJG010000015.1"/>
</dbReference>
<dbReference type="PROSITE" id="PS50928">
    <property type="entry name" value="ABC_TM1"/>
    <property type="match status" value="1"/>
</dbReference>
<evidence type="ECO:0000256" key="2">
    <source>
        <dbReference type="ARBA" id="ARBA00022448"/>
    </source>
</evidence>
<feature type="transmembrane region" description="Helical" evidence="7">
    <location>
        <begin position="125"/>
        <end position="145"/>
    </location>
</feature>
<feature type="domain" description="ABC transmembrane type-1" evidence="8">
    <location>
        <begin position="88"/>
        <end position="301"/>
    </location>
</feature>